<reference evidence="2 3" key="1">
    <citation type="submission" date="2016-10" db="EMBL/GenBank/DDBJ databases">
        <authorList>
            <person name="de Groot N.N."/>
        </authorList>
    </citation>
    <scope>NUCLEOTIDE SEQUENCE [LARGE SCALE GENOMIC DNA]</scope>
    <source>
        <strain evidence="2 3">DSM 26130</strain>
    </source>
</reference>
<keyword evidence="1" id="KW-0472">Membrane</keyword>
<keyword evidence="1" id="KW-1133">Transmembrane helix</keyword>
<dbReference type="AlphaFoldDB" id="A0A1I1T323"/>
<evidence type="ECO:0000256" key="1">
    <source>
        <dbReference type="SAM" id="Phobius"/>
    </source>
</evidence>
<name>A0A1I1T323_9BACT</name>
<dbReference type="Proteomes" id="UP000198598">
    <property type="component" value="Unassembled WGS sequence"/>
</dbReference>
<keyword evidence="3" id="KW-1185">Reference proteome</keyword>
<feature type="transmembrane region" description="Helical" evidence="1">
    <location>
        <begin position="12"/>
        <end position="34"/>
    </location>
</feature>
<gene>
    <name evidence="2" type="ORF">SAMN05216167_105329</name>
</gene>
<evidence type="ECO:0008006" key="4">
    <source>
        <dbReference type="Google" id="ProtNLM"/>
    </source>
</evidence>
<dbReference type="EMBL" id="FOLQ01000005">
    <property type="protein sequence ID" value="SFD53055.1"/>
    <property type="molecule type" value="Genomic_DNA"/>
</dbReference>
<evidence type="ECO:0000313" key="3">
    <source>
        <dbReference type="Proteomes" id="UP000198598"/>
    </source>
</evidence>
<organism evidence="2 3">
    <name type="scientific">Spirosoma endophyticum</name>
    <dbReference type="NCBI Taxonomy" id="662367"/>
    <lineage>
        <taxon>Bacteria</taxon>
        <taxon>Pseudomonadati</taxon>
        <taxon>Bacteroidota</taxon>
        <taxon>Cytophagia</taxon>
        <taxon>Cytophagales</taxon>
        <taxon>Cytophagaceae</taxon>
        <taxon>Spirosoma</taxon>
    </lineage>
</organism>
<evidence type="ECO:0000313" key="2">
    <source>
        <dbReference type="EMBL" id="SFD53055.1"/>
    </source>
</evidence>
<feature type="transmembrane region" description="Helical" evidence="1">
    <location>
        <begin position="46"/>
        <end position="63"/>
    </location>
</feature>
<keyword evidence="1" id="KW-0812">Transmembrane</keyword>
<protein>
    <recommendedName>
        <fullName evidence="4">DUF3098 domain-containing protein</fullName>
    </recommendedName>
</protein>
<proteinExistence type="predicted"/>
<accession>A0A1I1T323</accession>
<sequence>MYSLILKTRFMNVKSVFGIILTLIGLVGLVYGGIDFTKGGVSQASFVYIILGGIFFFSGISLIRGTKA</sequence>